<evidence type="ECO:0000256" key="11">
    <source>
        <dbReference type="RuleBase" id="RU000461"/>
    </source>
</evidence>
<dbReference type="PRINTS" id="PR00463">
    <property type="entry name" value="EP450I"/>
</dbReference>
<comment type="cofactor">
    <cofactor evidence="1">
        <name>heme</name>
        <dbReference type="ChEBI" id="CHEBI:30413"/>
    </cofactor>
</comment>
<gene>
    <name evidence="13" type="ORF">DH2020_012500</name>
</gene>
<dbReference type="SUPFAM" id="SSF48264">
    <property type="entry name" value="Cytochrome P450"/>
    <property type="match status" value="1"/>
</dbReference>
<feature type="signal peptide" evidence="12">
    <location>
        <begin position="1"/>
        <end position="25"/>
    </location>
</feature>
<reference evidence="13 14" key="1">
    <citation type="journal article" date="2021" name="Comput. Struct. Biotechnol. J.">
        <title>De novo genome assembly of the potent medicinal plant Rehmannia glutinosa using nanopore technology.</title>
        <authorList>
            <person name="Ma L."/>
            <person name="Dong C."/>
            <person name="Song C."/>
            <person name="Wang X."/>
            <person name="Zheng X."/>
            <person name="Niu Y."/>
            <person name="Chen S."/>
            <person name="Feng W."/>
        </authorList>
    </citation>
    <scope>NUCLEOTIDE SEQUENCE [LARGE SCALE GENOMIC DNA]</scope>
    <source>
        <strain evidence="13">DH-2019</strain>
    </source>
</reference>
<evidence type="ECO:0008006" key="15">
    <source>
        <dbReference type="Google" id="ProtNLM"/>
    </source>
</evidence>
<comment type="subcellular location">
    <subcellularLocation>
        <location evidence="2">Membrane</location>
        <topology evidence="2">Single-pass membrane protein</topology>
    </subcellularLocation>
</comment>
<dbReference type="PANTHER" id="PTHR47947:SF26">
    <property type="entry name" value="CYTOCHROME P450"/>
    <property type="match status" value="1"/>
</dbReference>
<keyword evidence="14" id="KW-1185">Reference proteome</keyword>
<accession>A0ABR0X104</accession>
<dbReference type="InterPro" id="IPR002401">
    <property type="entry name" value="Cyt_P450_E_grp-I"/>
</dbReference>
<evidence type="ECO:0000256" key="10">
    <source>
        <dbReference type="ARBA" id="ARBA00023136"/>
    </source>
</evidence>
<dbReference type="InterPro" id="IPR017972">
    <property type="entry name" value="Cyt_P450_CS"/>
</dbReference>
<evidence type="ECO:0000256" key="6">
    <source>
        <dbReference type="ARBA" id="ARBA00022989"/>
    </source>
</evidence>
<keyword evidence="9 11" id="KW-0503">Monooxygenase</keyword>
<dbReference type="Pfam" id="PF00067">
    <property type="entry name" value="p450"/>
    <property type="match status" value="2"/>
</dbReference>
<evidence type="ECO:0000256" key="12">
    <source>
        <dbReference type="SAM" id="SignalP"/>
    </source>
</evidence>
<name>A0ABR0X104_REHGL</name>
<evidence type="ECO:0000313" key="14">
    <source>
        <dbReference type="Proteomes" id="UP001318860"/>
    </source>
</evidence>
<evidence type="ECO:0000256" key="4">
    <source>
        <dbReference type="ARBA" id="ARBA00022692"/>
    </source>
</evidence>
<sequence>MDMCLFLCFTALVTLLTLFITFSSGKRGNKKVQNKQLVPPEADGGWPLIGHLPLLSGVPDLPHIILSNMADDYGPVFTIRLGVHRTLIVSSWEAAKDCFTTHDTIFFDRPKHAAFQHMGYDYGLLGLSAYGSYWRELRKITVQNLLSGSRVAMLGGLFETQVTELVRGLYDSWKADETAPLELSRFLGDMTLKMMVRLVAGDREKIDGGEYVKLRGAIKRFFKLMAVVTISDVVPFLKWLDYLGGTNKGFKETAKEMDSVLEGWLDDNKKQNKKIGKNNEGFMAQIMAATSKVAKEFPSYGADTITKATCETPFHSDFATAGAFPLPEIKNPIQDSVSFRKGDTMMLGGTDTMTVTLTWALSLLLNNRHTLERAQHELDLHIGRERQVKTSDIEKLVYIQSIIKETLRLYPPSPLNTPRVAASDCTVAGYHVPAGTRLIINFWKLHRDPRVWADPLEFKPERFVESRKKDDAVVFDVRGQHFEFIPFGCGKRVCPGISFALQLMGLALASLLHGFDIKTVSDEDVDMTGSLGSTNMKAAPLEVRLTPRLSPSVYSGSIA</sequence>
<dbReference type="InterPro" id="IPR036396">
    <property type="entry name" value="Cyt_P450_sf"/>
</dbReference>
<keyword evidence="4" id="KW-0812">Transmembrane</keyword>
<keyword evidence="5 11" id="KW-0479">Metal-binding</keyword>
<dbReference type="InterPro" id="IPR001128">
    <property type="entry name" value="Cyt_P450"/>
</dbReference>
<dbReference type="Proteomes" id="UP001318860">
    <property type="component" value="Unassembled WGS sequence"/>
</dbReference>
<evidence type="ECO:0000256" key="7">
    <source>
        <dbReference type="ARBA" id="ARBA00023002"/>
    </source>
</evidence>
<dbReference type="PRINTS" id="PR00385">
    <property type="entry name" value="P450"/>
</dbReference>
<comment type="similarity">
    <text evidence="11">Belongs to the cytochrome P450 family.</text>
</comment>
<feature type="chain" id="PRO_5046618184" description="Cytochrome P450 protein" evidence="12">
    <location>
        <begin position="26"/>
        <end position="559"/>
    </location>
</feature>
<protein>
    <recommendedName>
        <fullName evidence="15">Cytochrome P450 protein</fullName>
    </recommendedName>
</protein>
<evidence type="ECO:0000256" key="8">
    <source>
        <dbReference type="ARBA" id="ARBA00023004"/>
    </source>
</evidence>
<evidence type="ECO:0000313" key="13">
    <source>
        <dbReference type="EMBL" id="KAK6152861.1"/>
    </source>
</evidence>
<evidence type="ECO:0000256" key="5">
    <source>
        <dbReference type="ARBA" id="ARBA00022723"/>
    </source>
</evidence>
<dbReference type="Gene3D" id="1.10.630.10">
    <property type="entry name" value="Cytochrome P450"/>
    <property type="match status" value="1"/>
</dbReference>
<organism evidence="13 14">
    <name type="scientific">Rehmannia glutinosa</name>
    <name type="common">Chinese foxglove</name>
    <dbReference type="NCBI Taxonomy" id="99300"/>
    <lineage>
        <taxon>Eukaryota</taxon>
        <taxon>Viridiplantae</taxon>
        <taxon>Streptophyta</taxon>
        <taxon>Embryophyta</taxon>
        <taxon>Tracheophyta</taxon>
        <taxon>Spermatophyta</taxon>
        <taxon>Magnoliopsida</taxon>
        <taxon>eudicotyledons</taxon>
        <taxon>Gunneridae</taxon>
        <taxon>Pentapetalae</taxon>
        <taxon>asterids</taxon>
        <taxon>lamiids</taxon>
        <taxon>Lamiales</taxon>
        <taxon>Orobanchaceae</taxon>
        <taxon>Rehmannieae</taxon>
        <taxon>Rehmannia</taxon>
    </lineage>
</organism>
<keyword evidence="6" id="KW-1133">Transmembrane helix</keyword>
<keyword evidence="12" id="KW-0732">Signal</keyword>
<dbReference type="EMBL" id="JABTTQ020000006">
    <property type="protein sequence ID" value="KAK6152861.1"/>
    <property type="molecule type" value="Genomic_DNA"/>
</dbReference>
<evidence type="ECO:0000256" key="3">
    <source>
        <dbReference type="ARBA" id="ARBA00022617"/>
    </source>
</evidence>
<keyword evidence="8 11" id="KW-0408">Iron</keyword>
<comment type="caution">
    <text evidence="13">The sequence shown here is derived from an EMBL/GenBank/DDBJ whole genome shotgun (WGS) entry which is preliminary data.</text>
</comment>
<keyword evidence="3 11" id="KW-0349">Heme</keyword>
<keyword evidence="7 11" id="KW-0560">Oxidoreductase</keyword>
<proteinExistence type="inferred from homology"/>
<dbReference type="PANTHER" id="PTHR47947">
    <property type="entry name" value="CYTOCHROME P450 82C3-RELATED"/>
    <property type="match status" value="1"/>
</dbReference>
<evidence type="ECO:0000256" key="2">
    <source>
        <dbReference type="ARBA" id="ARBA00004167"/>
    </source>
</evidence>
<evidence type="ECO:0000256" key="1">
    <source>
        <dbReference type="ARBA" id="ARBA00001971"/>
    </source>
</evidence>
<dbReference type="PROSITE" id="PS00086">
    <property type="entry name" value="CYTOCHROME_P450"/>
    <property type="match status" value="1"/>
</dbReference>
<dbReference type="InterPro" id="IPR050651">
    <property type="entry name" value="Plant_Cytochrome_P450_Monoox"/>
</dbReference>
<evidence type="ECO:0000256" key="9">
    <source>
        <dbReference type="ARBA" id="ARBA00023033"/>
    </source>
</evidence>
<keyword evidence="10" id="KW-0472">Membrane</keyword>